<dbReference type="PROSITE" id="PS50181">
    <property type="entry name" value="FBOX"/>
    <property type="match status" value="1"/>
</dbReference>
<dbReference type="EMBL" id="GEVM01022984">
    <property type="protein sequence ID" value="JAU82954.1"/>
    <property type="molecule type" value="Transcribed_RNA"/>
</dbReference>
<sequence>MERYEHEKGRFCSSSRSILEPIPLDLATLTRLPAKFLVNTHQQRKLFCRVESRVRLGAVRDRKEDVESDKSPYKLDLLPLDIEVETLIRLPGKSLMNFQCVSKIWSSIIRSQSFVDSYYAMSSATGSRFIIAFTNSVPAEVDAQRLFIFSSSHEGEETSSLVANLDMTIPSVTLAHGSKCTSVHGFVGCCYGLQFTVCNPSTGKVITFPCNGARTSLGYDPVDDQFKALTLVSSPEQYHSFLVHEVITVGGGGVVSRSEITSSPYYPITKGICIGGFVYYGAWAPILRTTPVFVCFDVRNERLSFITTPKDVLVWECDTVLIEYKGKLAAIVRYPFAPFHRFDLWILEDVKKHDWSKQTFELPFSPGMGRDMTSQGTNKAGEIIFSPTTLPYHVEPFYIFYYNPDRKDMRRVRIHGIADTEEFRRRYALTHFCCVSVSPQHVESVAAL</sequence>
<dbReference type="InterPro" id="IPR001810">
    <property type="entry name" value="F-box_dom"/>
</dbReference>
<accession>A0A1J3IRG2</accession>
<dbReference type="InterPro" id="IPR036047">
    <property type="entry name" value="F-box-like_dom_sf"/>
</dbReference>
<reference evidence="2" key="1">
    <citation type="submission" date="2016-07" db="EMBL/GenBank/DDBJ databases">
        <title>De novo transcriptome assembly of four accessions of the metal hyperaccumulator plant Noccaea caerulescens.</title>
        <authorList>
            <person name="Blande D."/>
            <person name="Halimaa P."/>
            <person name="Tervahauta A.I."/>
            <person name="Aarts M.G."/>
            <person name="Karenlampi S.O."/>
        </authorList>
    </citation>
    <scope>NUCLEOTIDE SEQUENCE</scope>
</reference>
<dbReference type="AlphaFoldDB" id="A0A1J3IRG2"/>
<name>A0A1J3IRG2_NOCCA</name>
<proteinExistence type="predicted"/>
<evidence type="ECO:0000259" key="1">
    <source>
        <dbReference type="PROSITE" id="PS50181"/>
    </source>
</evidence>
<protein>
    <submittedName>
        <fullName evidence="2">F-box protein</fullName>
    </submittedName>
</protein>
<dbReference type="Pfam" id="PF08268">
    <property type="entry name" value="FBA_3"/>
    <property type="match status" value="1"/>
</dbReference>
<gene>
    <name evidence="2" type="ORF">MP_TR24442_c0_g1_i1_g.70947</name>
</gene>
<dbReference type="Pfam" id="PF00646">
    <property type="entry name" value="F-box"/>
    <property type="match status" value="1"/>
</dbReference>
<dbReference type="InterPro" id="IPR013187">
    <property type="entry name" value="F-box-assoc_dom_typ3"/>
</dbReference>
<dbReference type="InterPro" id="IPR017451">
    <property type="entry name" value="F-box-assoc_interact_dom"/>
</dbReference>
<dbReference type="PANTHER" id="PTHR31111:SF100">
    <property type="entry name" value="F-BOX DOMAIN-CONTAINING PROTEIN"/>
    <property type="match status" value="1"/>
</dbReference>
<dbReference type="SUPFAM" id="SSF81383">
    <property type="entry name" value="F-box domain"/>
    <property type="match status" value="1"/>
</dbReference>
<organism evidence="2">
    <name type="scientific">Noccaea caerulescens</name>
    <name type="common">Alpine penny-cress</name>
    <name type="synonym">Thlaspi caerulescens</name>
    <dbReference type="NCBI Taxonomy" id="107243"/>
    <lineage>
        <taxon>Eukaryota</taxon>
        <taxon>Viridiplantae</taxon>
        <taxon>Streptophyta</taxon>
        <taxon>Embryophyta</taxon>
        <taxon>Tracheophyta</taxon>
        <taxon>Spermatophyta</taxon>
        <taxon>Magnoliopsida</taxon>
        <taxon>eudicotyledons</taxon>
        <taxon>Gunneridae</taxon>
        <taxon>Pentapetalae</taxon>
        <taxon>rosids</taxon>
        <taxon>malvids</taxon>
        <taxon>Brassicales</taxon>
        <taxon>Brassicaceae</taxon>
        <taxon>Coluteocarpeae</taxon>
        <taxon>Noccaea</taxon>
    </lineage>
</organism>
<feature type="domain" description="F-box" evidence="1">
    <location>
        <begin position="72"/>
        <end position="122"/>
    </location>
</feature>
<dbReference type="PANTHER" id="PTHR31111">
    <property type="entry name" value="BNAA05G37150D PROTEIN-RELATED"/>
    <property type="match status" value="1"/>
</dbReference>
<dbReference type="NCBIfam" id="TIGR01640">
    <property type="entry name" value="F_box_assoc_1"/>
    <property type="match status" value="1"/>
</dbReference>
<evidence type="ECO:0000313" key="2">
    <source>
        <dbReference type="EMBL" id="JAU82954.1"/>
    </source>
</evidence>